<feature type="compositionally biased region" description="Basic residues" evidence="2">
    <location>
        <begin position="670"/>
        <end position="690"/>
    </location>
</feature>
<proteinExistence type="predicted"/>
<dbReference type="EMBL" id="JAVXUP010002147">
    <property type="protein sequence ID" value="KAK3005310.1"/>
    <property type="molecule type" value="Genomic_DNA"/>
</dbReference>
<dbReference type="PANTHER" id="PTHR37984">
    <property type="entry name" value="PROTEIN CBG26694"/>
    <property type="match status" value="1"/>
</dbReference>
<dbReference type="InterPro" id="IPR036397">
    <property type="entry name" value="RNaseH_sf"/>
</dbReference>
<dbReference type="InterPro" id="IPR001584">
    <property type="entry name" value="Integrase_cat-core"/>
</dbReference>
<organism evidence="4 5">
    <name type="scientific">Escallonia herrerae</name>
    <dbReference type="NCBI Taxonomy" id="1293975"/>
    <lineage>
        <taxon>Eukaryota</taxon>
        <taxon>Viridiplantae</taxon>
        <taxon>Streptophyta</taxon>
        <taxon>Embryophyta</taxon>
        <taxon>Tracheophyta</taxon>
        <taxon>Spermatophyta</taxon>
        <taxon>Magnoliopsida</taxon>
        <taxon>eudicotyledons</taxon>
        <taxon>Gunneridae</taxon>
        <taxon>Pentapetalae</taxon>
        <taxon>asterids</taxon>
        <taxon>campanulids</taxon>
        <taxon>Escalloniales</taxon>
        <taxon>Escalloniaceae</taxon>
        <taxon>Escallonia</taxon>
    </lineage>
</organism>
<evidence type="ECO:0000313" key="5">
    <source>
        <dbReference type="Proteomes" id="UP001188597"/>
    </source>
</evidence>
<dbReference type="CDD" id="cd09272">
    <property type="entry name" value="RNase_HI_RT_Ty1"/>
    <property type="match status" value="1"/>
</dbReference>
<feature type="domain" description="Integrase catalytic" evidence="3">
    <location>
        <begin position="1"/>
        <end position="156"/>
    </location>
</feature>
<reference evidence="4" key="1">
    <citation type="submission" date="2022-12" db="EMBL/GenBank/DDBJ databases">
        <title>Draft genome assemblies for two species of Escallonia (Escalloniales).</title>
        <authorList>
            <person name="Chanderbali A."/>
            <person name="Dervinis C."/>
            <person name="Anghel I."/>
            <person name="Soltis D."/>
            <person name="Soltis P."/>
            <person name="Zapata F."/>
        </authorList>
    </citation>
    <scope>NUCLEOTIDE SEQUENCE</scope>
    <source>
        <strain evidence="4">UCBG64.0493</strain>
        <tissue evidence="4">Leaf</tissue>
    </source>
</reference>
<dbReference type="PROSITE" id="PS50994">
    <property type="entry name" value="INTEGRASE"/>
    <property type="match status" value="1"/>
</dbReference>
<protein>
    <recommendedName>
        <fullName evidence="3">Integrase catalytic domain-containing protein</fullName>
    </recommendedName>
</protein>
<comment type="caution">
    <text evidence="4">The sequence shown here is derived from an EMBL/GenBank/DDBJ whole genome shotgun (WGS) entry which is preliminary data.</text>
</comment>
<dbReference type="GO" id="GO:0015074">
    <property type="term" value="P:DNA integration"/>
    <property type="evidence" value="ECO:0007669"/>
    <property type="project" value="InterPro"/>
</dbReference>
<dbReference type="InterPro" id="IPR050951">
    <property type="entry name" value="Retrovirus_Pol_polyprotein"/>
</dbReference>
<dbReference type="InterPro" id="IPR012337">
    <property type="entry name" value="RNaseH-like_sf"/>
</dbReference>
<feature type="region of interest" description="Disordered" evidence="2">
    <location>
        <begin position="653"/>
        <end position="692"/>
    </location>
</feature>
<keyword evidence="5" id="KW-1185">Reference proteome</keyword>
<dbReference type="PANTHER" id="PTHR37984:SF5">
    <property type="entry name" value="PROTEIN NYNRIN-LIKE"/>
    <property type="match status" value="1"/>
</dbReference>
<name>A0AA89AK66_9ASTE</name>
<evidence type="ECO:0000256" key="1">
    <source>
        <dbReference type="SAM" id="Coils"/>
    </source>
</evidence>
<evidence type="ECO:0000259" key="3">
    <source>
        <dbReference type="PROSITE" id="PS50994"/>
    </source>
</evidence>
<dbReference type="Proteomes" id="UP001188597">
    <property type="component" value="Unassembled WGS sequence"/>
</dbReference>
<keyword evidence="1" id="KW-0175">Coiled coil</keyword>
<evidence type="ECO:0000256" key="2">
    <source>
        <dbReference type="SAM" id="MobiDB-lite"/>
    </source>
</evidence>
<dbReference type="Pfam" id="PF00665">
    <property type="entry name" value="rve"/>
    <property type="match status" value="1"/>
</dbReference>
<dbReference type="GO" id="GO:0003676">
    <property type="term" value="F:nucleic acid binding"/>
    <property type="evidence" value="ECO:0007669"/>
    <property type="project" value="InterPro"/>
</dbReference>
<dbReference type="Gene3D" id="3.30.420.10">
    <property type="entry name" value="Ribonuclease H-like superfamily/Ribonuclease H"/>
    <property type="match status" value="1"/>
</dbReference>
<dbReference type="SUPFAM" id="SSF53098">
    <property type="entry name" value="Ribonuclease H-like"/>
    <property type="match status" value="1"/>
</dbReference>
<dbReference type="AlphaFoldDB" id="A0AA89AK66"/>
<feature type="coiled-coil region" evidence="1">
    <location>
        <begin position="532"/>
        <end position="566"/>
    </location>
</feature>
<evidence type="ECO:0000313" key="4">
    <source>
        <dbReference type="EMBL" id="KAK3005310.1"/>
    </source>
</evidence>
<sequence length="770" mass="87813">MWGMDIMSPFPLATAQRQFVIVAIDYFTKWAEAEALATITEKKCEVFFWRAIVCRFGILRVLIIDNGRQFDNATFQTFCANLSIEQRFTSVAHPQSNEQTEVINRILLQGIKKKLEGVKGLWAYNTTTRTPTGETPFNLSFGTEALIPVEVGLPSLRLTTYDPVQNEEALRTNLDLLDECREQVVAALKSPQTLTQKHPSCGNRTAQSVRADSFPPFSLFAKSIVRSNFASELMFIDAQIKVRMIFQDITLALVIAMNKCYLRILIALLFDLQKCSQINRFVALSVVLLSFHFISTINPNALNFRANLVVVPIESTDSCMSHNRRIQQSALLLGRPVTMGKFCLPATQEWPSTRCKLDARNIWSSRKKARGPTMCANVWARETQKYVGYNNVGQMYTGAVKEMTAWLGTFARKHNIFPIHKPTFSDFTKDDLEVAWAEITEFPSTLGKESGERQLLKTKGQSAVEDAKAHTRSELEAFGERLQQTITSQVELIFNRLDDLEVDSRLVVLEWKVDVFVMELDDLIEERVTYFTKRKVQQHKELKEQVTELQEELASCKRKLTKATRKGCIAMQPRQKKIAEPKSYDGVREARQMDNLFWHIERYFETTNIEDEEEKVQTAVIYLTSGLHRVATEGTARLGFRHGDCREVGRLQVRSKSGSSKTTNDERSRYKGRRRHHKGEKKHEGSRKRGGSCYYKAHGEPRGKCFYCAALSTIEAEYTALTEAAKEALWLKGLVDDLGFKQRGVLLQCDSQSAKDLANNQVNREESFFE</sequence>
<accession>A0AA89AK66</accession>
<gene>
    <name evidence="4" type="ORF">RJ639_016219</name>
</gene>